<organism evidence="2 3">
    <name type="scientific">Bacillus yapensis</name>
    <dbReference type="NCBI Taxonomy" id="2492960"/>
    <lineage>
        <taxon>Bacteria</taxon>
        <taxon>Bacillati</taxon>
        <taxon>Bacillota</taxon>
        <taxon>Bacilli</taxon>
        <taxon>Bacillales</taxon>
        <taxon>Bacillaceae</taxon>
        <taxon>Bacillus</taxon>
    </lineage>
</organism>
<keyword evidence="1" id="KW-0472">Membrane</keyword>
<gene>
    <name evidence="2" type="ORF">EKG37_17440</name>
</gene>
<evidence type="ECO:0000313" key="3">
    <source>
        <dbReference type="Proteomes" id="UP000271374"/>
    </source>
</evidence>
<keyword evidence="1" id="KW-1133">Transmembrane helix</keyword>
<feature type="transmembrane region" description="Helical" evidence="1">
    <location>
        <begin position="12"/>
        <end position="34"/>
    </location>
</feature>
<dbReference type="AlphaFoldDB" id="A0A3S0L6E2"/>
<dbReference type="EMBL" id="RXNT01000016">
    <property type="protein sequence ID" value="RTR28087.1"/>
    <property type="molecule type" value="Genomic_DNA"/>
</dbReference>
<dbReference type="Proteomes" id="UP000271374">
    <property type="component" value="Unassembled WGS sequence"/>
</dbReference>
<keyword evidence="1" id="KW-0812">Transmembrane</keyword>
<protein>
    <submittedName>
        <fullName evidence="2">Uncharacterized protein</fullName>
    </submittedName>
</protein>
<name>A0A3S0L6E2_9BACI</name>
<comment type="caution">
    <text evidence="2">The sequence shown here is derived from an EMBL/GenBank/DDBJ whole genome shotgun (WGS) entry which is preliminary data.</text>
</comment>
<sequence>MSLFNRPIQNIKTIDIGAIAWVGFWLGGLFLLIIPVQMYGDIRNAFPIFFSFDFIEKIPAPADSSLSNSFQEIQTSRIEMLNKLYTFFNVSKVIFWIFTIGIIIKFLFKQPKKIMKKHEL</sequence>
<accession>A0A3S0L6E2</accession>
<proteinExistence type="predicted"/>
<dbReference type="OrthoDB" id="9961048at2"/>
<evidence type="ECO:0000256" key="1">
    <source>
        <dbReference type="SAM" id="Phobius"/>
    </source>
</evidence>
<evidence type="ECO:0000313" key="2">
    <source>
        <dbReference type="EMBL" id="RTR28087.1"/>
    </source>
</evidence>
<reference evidence="2 3" key="1">
    <citation type="submission" date="2018-12" db="EMBL/GenBank/DDBJ databases">
        <title>Bacillus yapensis draft genome sequence.</title>
        <authorList>
            <person name="Yu L."/>
            <person name="Xu X."/>
            <person name="Tang X."/>
        </authorList>
    </citation>
    <scope>NUCLEOTIDE SEQUENCE [LARGE SCALE GENOMIC DNA]</scope>
    <source>
        <strain evidence="2 3">XXST-01</strain>
    </source>
</reference>
<dbReference type="RefSeq" id="WP_126410091.1">
    <property type="nucleotide sequence ID" value="NZ_RXNT01000016.1"/>
</dbReference>
<keyword evidence="3" id="KW-1185">Reference proteome</keyword>
<feature type="transmembrane region" description="Helical" evidence="1">
    <location>
        <begin position="84"/>
        <end position="108"/>
    </location>
</feature>